<organism evidence="6">
    <name type="scientific">Trypanosoma congolense (strain IL3000)</name>
    <dbReference type="NCBI Taxonomy" id="1068625"/>
    <lineage>
        <taxon>Eukaryota</taxon>
        <taxon>Discoba</taxon>
        <taxon>Euglenozoa</taxon>
        <taxon>Kinetoplastea</taxon>
        <taxon>Metakinetoplastina</taxon>
        <taxon>Trypanosomatida</taxon>
        <taxon>Trypanosomatidae</taxon>
        <taxon>Trypanosoma</taxon>
        <taxon>Nannomonas</taxon>
    </lineage>
</organism>
<accession>G0USD0</accession>
<feature type="domain" description="Coenzyme Q-binding protein COQ10 START" evidence="5">
    <location>
        <begin position="154"/>
        <end position="282"/>
    </location>
</feature>
<dbReference type="PANTHER" id="PTHR12901:SF10">
    <property type="entry name" value="COENZYME Q-BINDING PROTEIN COQ10, MITOCHONDRIAL"/>
    <property type="match status" value="1"/>
</dbReference>
<feature type="compositionally biased region" description="Low complexity" evidence="4">
    <location>
        <begin position="50"/>
        <end position="60"/>
    </location>
</feature>
<evidence type="ECO:0000313" key="6">
    <source>
        <dbReference type="EMBL" id="CCC92293.1"/>
    </source>
</evidence>
<gene>
    <name evidence="6" type="ORF">TCIL3000_8_5150</name>
</gene>
<dbReference type="GO" id="GO:0045333">
    <property type="term" value="P:cellular respiration"/>
    <property type="evidence" value="ECO:0007669"/>
    <property type="project" value="InterPro"/>
</dbReference>
<evidence type="ECO:0000256" key="2">
    <source>
        <dbReference type="ARBA" id="ARBA00011814"/>
    </source>
</evidence>
<dbReference type="GO" id="GO:0048039">
    <property type="term" value="F:ubiquinone binding"/>
    <property type="evidence" value="ECO:0007669"/>
    <property type="project" value="InterPro"/>
</dbReference>
<dbReference type="Gene3D" id="3.30.530.20">
    <property type="match status" value="1"/>
</dbReference>
<dbReference type="CDD" id="cd07813">
    <property type="entry name" value="COQ10p_like"/>
    <property type="match status" value="1"/>
</dbReference>
<comment type="similarity">
    <text evidence="1">Belongs to the COQ10 family.</text>
</comment>
<comment type="subunit">
    <text evidence="2">Interacts with coenzyme Q.</text>
</comment>
<feature type="region of interest" description="Disordered" evidence="4">
    <location>
        <begin position="11"/>
        <end position="80"/>
    </location>
</feature>
<comment type="function">
    <text evidence="3">Required for the function of coenzyme Q in the respiratory chain. May serve as a chaperone or may be involved in the transport of Q6 from its site of synthesis to the catalytic sites of the respiratory complexes.</text>
</comment>
<sequence length="315" mass="34785">MRFFPRRLIFLSPPTLPQPHATPSADTKPFFGDAPPTISTPPSAHHQGQPTTTTDKGTTTPVPPEPGPSSTTGTRGTRHNCDACSSSGGAFYGTGIASHLPKFLSSDGIIKRVAASIVGDTFHSMSPNGTSSVMEGKDGEMQQRYAERCVLGWSPRELYEVVADVAQYSTFLPWCLESTVHQVRPLGVAAGTECVDSSAVQEMLATLAVGFSFFKEQYTSRVILEPQRRVEAMLTEEEQRRRTAVLRNLRCTWEFREVPDSAQKVEVQFLVSFAFKNPIYSELIMSHVVSIMTKSFEKRCEALHGPPSCKRQRLQ</sequence>
<evidence type="ECO:0000256" key="3">
    <source>
        <dbReference type="ARBA" id="ARBA00024947"/>
    </source>
</evidence>
<feature type="compositionally biased region" description="Polar residues" evidence="4">
    <location>
        <begin position="40"/>
        <end position="49"/>
    </location>
</feature>
<dbReference type="Pfam" id="PF03364">
    <property type="entry name" value="Polyketide_cyc"/>
    <property type="match status" value="1"/>
</dbReference>
<dbReference type="EMBL" id="HE575321">
    <property type="protein sequence ID" value="CCC92293.1"/>
    <property type="molecule type" value="Genomic_DNA"/>
</dbReference>
<dbReference type="SUPFAM" id="SSF55961">
    <property type="entry name" value="Bet v1-like"/>
    <property type="match status" value="1"/>
</dbReference>
<evidence type="ECO:0000256" key="4">
    <source>
        <dbReference type="SAM" id="MobiDB-lite"/>
    </source>
</evidence>
<evidence type="ECO:0000256" key="1">
    <source>
        <dbReference type="ARBA" id="ARBA00006885"/>
    </source>
</evidence>
<name>G0USD0_TRYCI</name>
<protein>
    <recommendedName>
        <fullName evidence="5">Coenzyme Q-binding protein COQ10 START domain-containing protein</fullName>
    </recommendedName>
</protein>
<dbReference type="AlphaFoldDB" id="G0USD0"/>
<reference evidence="6" key="1">
    <citation type="journal article" date="2012" name="Proc. Natl. Acad. Sci. U.S.A.">
        <title>Antigenic diversity is generated by distinct evolutionary mechanisms in African trypanosome species.</title>
        <authorList>
            <person name="Jackson A.P."/>
            <person name="Berry A."/>
            <person name="Aslett M."/>
            <person name="Allison H.C."/>
            <person name="Burton P."/>
            <person name="Vavrova-Anderson J."/>
            <person name="Brown R."/>
            <person name="Browne H."/>
            <person name="Corton N."/>
            <person name="Hauser H."/>
            <person name="Gamble J."/>
            <person name="Gilderthorp R."/>
            <person name="Marcello L."/>
            <person name="McQuillan J."/>
            <person name="Otto T.D."/>
            <person name="Quail M.A."/>
            <person name="Sanders M.J."/>
            <person name="van Tonder A."/>
            <person name="Ginger M.L."/>
            <person name="Field M.C."/>
            <person name="Barry J.D."/>
            <person name="Hertz-Fowler C."/>
            <person name="Berriman M."/>
        </authorList>
    </citation>
    <scope>NUCLEOTIDE SEQUENCE</scope>
    <source>
        <strain evidence="6">IL3000</strain>
    </source>
</reference>
<proteinExistence type="inferred from homology"/>
<evidence type="ECO:0000259" key="5">
    <source>
        <dbReference type="Pfam" id="PF03364"/>
    </source>
</evidence>
<dbReference type="GO" id="GO:0005739">
    <property type="term" value="C:mitochondrion"/>
    <property type="evidence" value="ECO:0007669"/>
    <property type="project" value="TreeGrafter"/>
</dbReference>
<dbReference type="VEuPathDB" id="TriTrypDB:TcIL3000_8_5150"/>
<dbReference type="InterPro" id="IPR005031">
    <property type="entry name" value="COQ10_START"/>
</dbReference>
<dbReference type="InterPro" id="IPR044996">
    <property type="entry name" value="COQ10-like"/>
</dbReference>
<dbReference type="InterPro" id="IPR023393">
    <property type="entry name" value="START-like_dom_sf"/>
</dbReference>
<dbReference type="PANTHER" id="PTHR12901">
    <property type="entry name" value="SPERM PROTEIN HOMOLOG"/>
    <property type="match status" value="1"/>
</dbReference>